<sequence>MTTMVPDGDTGPGGTHGVTATSQPGRAAEIQVVAELTNLDDVFSVPTM</sequence>
<protein>
    <submittedName>
        <fullName evidence="2">Uncharacterized protein</fullName>
    </submittedName>
</protein>
<feature type="region of interest" description="Disordered" evidence="1">
    <location>
        <begin position="1"/>
        <end position="25"/>
    </location>
</feature>
<evidence type="ECO:0000256" key="1">
    <source>
        <dbReference type="SAM" id="MobiDB-lite"/>
    </source>
</evidence>
<gene>
    <name evidence="2" type="ORF">BJ987_005060</name>
</gene>
<proteinExistence type="predicted"/>
<dbReference type="Proteomes" id="UP001519325">
    <property type="component" value="Unassembled WGS sequence"/>
</dbReference>
<dbReference type="EMBL" id="JAGGMR010000001">
    <property type="protein sequence ID" value="MBP2192159.1"/>
    <property type="molecule type" value="Genomic_DNA"/>
</dbReference>
<comment type="caution">
    <text evidence="2">The sequence shown here is derived from an EMBL/GenBank/DDBJ whole genome shotgun (WGS) entry which is preliminary data.</text>
</comment>
<name>A0ABS4QM96_9NOCA</name>
<keyword evidence="3" id="KW-1185">Reference proteome</keyword>
<reference evidence="2 3" key="1">
    <citation type="submission" date="2021-03" db="EMBL/GenBank/DDBJ databases">
        <title>Sequencing the genomes of 1000 actinobacteria strains.</title>
        <authorList>
            <person name="Klenk H.-P."/>
        </authorList>
    </citation>
    <scope>NUCLEOTIDE SEQUENCE [LARGE SCALE GENOMIC DNA]</scope>
    <source>
        <strain evidence="2 3">DSM 45516</strain>
    </source>
</reference>
<accession>A0ABS4QM96</accession>
<evidence type="ECO:0000313" key="3">
    <source>
        <dbReference type="Proteomes" id="UP001519325"/>
    </source>
</evidence>
<dbReference type="RefSeq" id="WP_209894812.1">
    <property type="nucleotide sequence ID" value="NZ_JAGGMR010000001.1"/>
</dbReference>
<evidence type="ECO:0000313" key="2">
    <source>
        <dbReference type="EMBL" id="MBP2192159.1"/>
    </source>
</evidence>
<organism evidence="2 3">
    <name type="scientific">Nocardia goodfellowii</name>
    <dbReference type="NCBI Taxonomy" id="882446"/>
    <lineage>
        <taxon>Bacteria</taxon>
        <taxon>Bacillati</taxon>
        <taxon>Actinomycetota</taxon>
        <taxon>Actinomycetes</taxon>
        <taxon>Mycobacteriales</taxon>
        <taxon>Nocardiaceae</taxon>
        <taxon>Nocardia</taxon>
    </lineage>
</organism>